<dbReference type="SUPFAM" id="SSF46785">
    <property type="entry name" value="Winged helix' DNA-binding domain"/>
    <property type="match status" value="1"/>
</dbReference>
<dbReference type="OrthoDB" id="9814826at2"/>
<dbReference type="Gene3D" id="1.10.10.10">
    <property type="entry name" value="Winged helix-like DNA-binding domain superfamily/Winged helix DNA-binding domain"/>
    <property type="match status" value="1"/>
</dbReference>
<organism evidence="3 4">
    <name type="scientific">Agrococcus sediminis</name>
    <dbReference type="NCBI Taxonomy" id="2599924"/>
    <lineage>
        <taxon>Bacteria</taxon>
        <taxon>Bacillati</taxon>
        <taxon>Actinomycetota</taxon>
        <taxon>Actinomycetes</taxon>
        <taxon>Micrococcales</taxon>
        <taxon>Microbacteriaceae</taxon>
        <taxon>Agrococcus</taxon>
    </lineage>
</organism>
<reference evidence="3 4" key="1">
    <citation type="submission" date="2019-08" db="EMBL/GenBank/DDBJ databases">
        <title>Agrococcus lahaulensis sp. nov., isolated from a cold desert of the Indian Himalayas.</title>
        <authorList>
            <person name="Qu J.H."/>
        </authorList>
    </citation>
    <scope>NUCLEOTIDE SEQUENCE [LARGE SCALE GENOMIC DNA]</scope>
    <source>
        <strain evidence="3 4">NS18</strain>
    </source>
</reference>
<keyword evidence="4" id="KW-1185">Reference proteome</keyword>
<feature type="region of interest" description="Disordered" evidence="1">
    <location>
        <begin position="121"/>
        <end position="182"/>
    </location>
</feature>
<dbReference type="InterPro" id="IPR036390">
    <property type="entry name" value="WH_DNA-bd_sf"/>
</dbReference>
<feature type="compositionally biased region" description="Low complexity" evidence="1">
    <location>
        <begin position="130"/>
        <end position="140"/>
    </location>
</feature>
<dbReference type="EMBL" id="VOIR01000012">
    <property type="protein sequence ID" value="KAA6435029.1"/>
    <property type="molecule type" value="Genomic_DNA"/>
</dbReference>
<accession>A0A5M8QG97</accession>
<dbReference type="AlphaFoldDB" id="A0A5M8QG97"/>
<evidence type="ECO:0000313" key="4">
    <source>
        <dbReference type="Proteomes" id="UP000323221"/>
    </source>
</evidence>
<dbReference type="Proteomes" id="UP000323221">
    <property type="component" value="Unassembled WGS sequence"/>
</dbReference>
<dbReference type="InterPro" id="IPR036388">
    <property type="entry name" value="WH-like_DNA-bd_sf"/>
</dbReference>
<feature type="domain" description="Transcription regulator PadR N-terminal" evidence="2">
    <location>
        <begin position="14"/>
        <end position="82"/>
    </location>
</feature>
<evidence type="ECO:0000313" key="3">
    <source>
        <dbReference type="EMBL" id="KAA6435029.1"/>
    </source>
</evidence>
<proteinExistence type="predicted"/>
<name>A0A5M8QG97_9MICO</name>
<dbReference type="RefSeq" id="WP_146355624.1">
    <property type="nucleotide sequence ID" value="NZ_VOIR01000012.1"/>
</dbReference>
<sequence length="238" mass="25794">MTPVFGHGALRLYLLSLLAEAPRHGYELMQALEQRFGGTYSPSAGTIYPRLAKLEEEGLLTKTADGRKTTYEITDAGRAELAARQGELRDLEGEITDSVRRMASDVRAGVKSAMQALRADLAAAERDARSAPSAPSWSSAPRPPEPARPDASAPPERPVQNPWSAPRPEPEERADAPSAPGRAAARIAIHDVDLALNDFRQQVRDAVRADRGERMSAAAATRVRDELEAALLRIKSVL</sequence>
<evidence type="ECO:0000256" key="1">
    <source>
        <dbReference type="SAM" id="MobiDB-lite"/>
    </source>
</evidence>
<dbReference type="PANTHER" id="PTHR43252:SF7">
    <property type="entry name" value="TRANSCRIPTIONAL REGULATOR YQJI"/>
    <property type="match status" value="1"/>
</dbReference>
<gene>
    <name evidence="3" type="ORF">FQ330_04510</name>
</gene>
<dbReference type="Pfam" id="PF03551">
    <property type="entry name" value="PadR"/>
    <property type="match status" value="1"/>
</dbReference>
<protein>
    <submittedName>
        <fullName evidence="3">Helix-turn-helix transcriptional regulator</fullName>
    </submittedName>
</protein>
<evidence type="ECO:0000259" key="2">
    <source>
        <dbReference type="Pfam" id="PF03551"/>
    </source>
</evidence>
<comment type="caution">
    <text evidence="3">The sequence shown here is derived from an EMBL/GenBank/DDBJ whole genome shotgun (WGS) entry which is preliminary data.</text>
</comment>
<dbReference type="InterPro" id="IPR005149">
    <property type="entry name" value="Tscrpt_reg_PadR_N"/>
</dbReference>
<dbReference type="PANTHER" id="PTHR43252">
    <property type="entry name" value="TRANSCRIPTIONAL REGULATOR YQJI"/>
    <property type="match status" value="1"/>
</dbReference>